<evidence type="ECO:0000313" key="1">
    <source>
        <dbReference type="EMBL" id="CAL5978442.1"/>
    </source>
</evidence>
<dbReference type="Proteomes" id="UP001642409">
    <property type="component" value="Unassembled WGS sequence"/>
</dbReference>
<reference evidence="1 2" key="1">
    <citation type="submission" date="2024-07" db="EMBL/GenBank/DDBJ databases">
        <authorList>
            <person name="Akdeniz Z."/>
        </authorList>
    </citation>
    <scope>NUCLEOTIDE SEQUENCE [LARGE SCALE GENOMIC DNA]</scope>
</reference>
<name>A0ABP1GS37_9EUKA</name>
<organism evidence="1 2">
    <name type="scientific">Hexamita inflata</name>
    <dbReference type="NCBI Taxonomy" id="28002"/>
    <lineage>
        <taxon>Eukaryota</taxon>
        <taxon>Metamonada</taxon>
        <taxon>Diplomonadida</taxon>
        <taxon>Hexamitidae</taxon>
        <taxon>Hexamitinae</taxon>
        <taxon>Hexamita</taxon>
    </lineage>
</organism>
<keyword evidence="2" id="KW-1185">Reference proteome</keyword>
<protein>
    <submittedName>
        <fullName evidence="1">Hypothetical_protein</fullName>
    </submittedName>
</protein>
<gene>
    <name evidence="1" type="ORF">HINF_LOCUS4783</name>
</gene>
<comment type="caution">
    <text evidence="1">The sequence shown here is derived from an EMBL/GenBank/DDBJ whole genome shotgun (WGS) entry which is preliminary data.</text>
</comment>
<proteinExistence type="predicted"/>
<dbReference type="EMBL" id="CAXDID020000009">
    <property type="protein sequence ID" value="CAL5978442.1"/>
    <property type="molecule type" value="Genomic_DNA"/>
</dbReference>
<sequence length="217" mass="24481">MAPSTFAPLTVPSTMELPLVTLAINPSSLLQTAFIFDPDAIDEFLTIEFWIFSISPLLPVVNATKFAPQLLNYKVKLLSKQLVTVILLTSEYPTNPPPQLPPENVILDAFTYTKVIFALQHTPTIPTLDEPEQVKFVMKTTLKEVLAPVYPPITPPYQLLTVTVPFVTFTLVRTWAEHQPDKAPIFEKPVNLKYSTITDSYVWRPPRPRPTHAPMQD</sequence>
<evidence type="ECO:0000313" key="2">
    <source>
        <dbReference type="Proteomes" id="UP001642409"/>
    </source>
</evidence>
<accession>A0ABP1GS37</accession>